<sequence>MGGDEAREGESSRAAAEEGSRCVADASRRLGGDESSRRVICRCPRSAQQLGIGCYEVWLREGNILNRRGGTHQLAERGWVLRNIEILYSGVDVPAKNGSSIDKIVEG</sequence>
<evidence type="ECO:0000256" key="1">
    <source>
        <dbReference type="SAM" id="MobiDB-lite"/>
    </source>
</evidence>
<evidence type="ECO:0000313" key="3">
    <source>
        <dbReference type="Proteomes" id="UP000033710"/>
    </source>
</evidence>
<dbReference type="EMBL" id="AXCR01000010">
    <property type="protein sequence ID" value="KJR82228.1"/>
    <property type="molecule type" value="Genomic_DNA"/>
</dbReference>
<comment type="caution">
    <text evidence="2">The sequence shown here is derived from an EMBL/GenBank/DDBJ whole genome shotgun (WGS) entry which is preliminary data.</text>
</comment>
<accession>A0A0F2LXP3</accession>
<dbReference type="KEGG" id="ssck:SPSK_03738"/>
<protein>
    <submittedName>
        <fullName evidence="2">Uncharacterized protein</fullName>
    </submittedName>
</protein>
<organism evidence="2 3">
    <name type="scientific">Sporothrix schenckii 1099-18</name>
    <dbReference type="NCBI Taxonomy" id="1397361"/>
    <lineage>
        <taxon>Eukaryota</taxon>
        <taxon>Fungi</taxon>
        <taxon>Dikarya</taxon>
        <taxon>Ascomycota</taxon>
        <taxon>Pezizomycotina</taxon>
        <taxon>Sordariomycetes</taxon>
        <taxon>Sordariomycetidae</taxon>
        <taxon>Ophiostomatales</taxon>
        <taxon>Ophiostomataceae</taxon>
        <taxon>Sporothrix</taxon>
    </lineage>
</organism>
<dbReference type="GeneID" id="27665849"/>
<gene>
    <name evidence="2" type="ORF">SPSK_03738</name>
</gene>
<dbReference type="AlphaFoldDB" id="A0A0F2LXP3"/>
<reference evidence="2 3" key="1">
    <citation type="journal article" date="2014" name="BMC Genomics">
        <title>Comparative genomics of the major fungal agents of human and animal Sporotrichosis: Sporothrix schenckii and Sporothrix brasiliensis.</title>
        <authorList>
            <person name="Teixeira M.M."/>
            <person name="de Almeida L.G."/>
            <person name="Kubitschek-Barreira P."/>
            <person name="Alves F.L."/>
            <person name="Kioshima E.S."/>
            <person name="Abadio A.K."/>
            <person name="Fernandes L."/>
            <person name="Derengowski L.S."/>
            <person name="Ferreira K.S."/>
            <person name="Souza R.C."/>
            <person name="Ruiz J.C."/>
            <person name="de Andrade N.C."/>
            <person name="Paes H.C."/>
            <person name="Nicola A.M."/>
            <person name="Albuquerque P."/>
            <person name="Gerber A.L."/>
            <person name="Martins V.P."/>
            <person name="Peconick L.D."/>
            <person name="Neto A.V."/>
            <person name="Chaucanez C.B."/>
            <person name="Silva P.A."/>
            <person name="Cunha O.L."/>
            <person name="de Oliveira F.F."/>
            <person name="dos Santos T.C."/>
            <person name="Barros A.L."/>
            <person name="Soares M.A."/>
            <person name="de Oliveira L.M."/>
            <person name="Marini M.M."/>
            <person name="Villalobos-Duno H."/>
            <person name="Cunha M.M."/>
            <person name="de Hoog S."/>
            <person name="da Silveira J.F."/>
            <person name="Henrissat B."/>
            <person name="Nino-Vega G.A."/>
            <person name="Cisalpino P.S."/>
            <person name="Mora-Montes H.M."/>
            <person name="Almeida S.R."/>
            <person name="Stajich J.E."/>
            <person name="Lopes-Bezerra L.M."/>
            <person name="Vasconcelos A.T."/>
            <person name="Felipe M.S."/>
        </authorList>
    </citation>
    <scope>NUCLEOTIDE SEQUENCE [LARGE SCALE GENOMIC DNA]</scope>
    <source>
        <strain evidence="2 3">1099-18</strain>
    </source>
</reference>
<reference evidence="2 3" key="2">
    <citation type="journal article" date="2015" name="Eukaryot. Cell">
        <title>Asexual propagation of a virulent clone complex in a human and feline outbreak of sporotrichosis.</title>
        <authorList>
            <person name="Teixeira Mde M."/>
            <person name="Rodrigues A.M."/>
            <person name="Tsui C.K."/>
            <person name="de Almeida L.G."/>
            <person name="Van Diepeningen A.D."/>
            <person name="van den Ende B.G."/>
            <person name="Fernandes G.F."/>
            <person name="Kano R."/>
            <person name="Hamelin R.C."/>
            <person name="Lopes-Bezerra L.M."/>
            <person name="Vasconcelos A.T."/>
            <person name="de Hoog S."/>
            <person name="de Camargo Z.P."/>
            <person name="Felipe M.S."/>
        </authorList>
    </citation>
    <scope>NUCLEOTIDE SEQUENCE [LARGE SCALE GENOMIC DNA]</scope>
    <source>
        <strain evidence="2 3">1099-18</strain>
    </source>
</reference>
<dbReference type="RefSeq" id="XP_016584904.1">
    <property type="nucleotide sequence ID" value="XM_016730572.1"/>
</dbReference>
<dbReference type="VEuPathDB" id="FungiDB:SPSK_03738"/>
<dbReference type="Proteomes" id="UP000033710">
    <property type="component" value="Unassembled WGS sequence"/>
</dbReference>
<name>A0A0F2LXP3_SPOSC</name>
<evidence type="ECO:0000313" key="2">
    <source>
        <dbReference type="EMBL" id="KJR82228.1"/>
    </source>
</evidence>
<feature type="region of interest" description="Disordered" evidence="1">
    <location>
        <begin position="1"/>
        <end position="35"/>
    </location>
</feature>
<proteinExistence type="predicted"/>